<proteinExistence type="predicted"/>
<feature type="non-terminal residue" evidence="1">
    <location>
        <position position="157"/>
    </location>
</feature>
<protein>
    <submittedName>
        <fullName evidence="1">CAZy families GH3 protein</fullName>
    </submittedName>
</protein>
<accession>A0A060BXQ9</accession>
<reference evidence="1" key="1">
    <citation type="journal article" date="2013" name="Environ. Microbiol.">
        <title>Seasonally variable intestinal metagenomes of the red palm weevil (Rhynchophorus ferrugineus).</title>
        <authorList>
            <person name="Jia S."/>
            <person name="Zhang X."/>
            <person name="Zhang G."/>
            <person name="Yin A."/>
            <person name="Zhang S."/>
            <person name="Li F."/>
            <person name="Wang L."/>
            <person name="Zhao D."/>
            <person name="Yun Q."/>
            <person name="Tala"/>
            <person name="Wang J."/>
            <person name="Sun G."/>
            <person name="Baabdullah M."/>
            <person name="Yu X."/>
            <person name="Hu S."/>
            <person name="Al-Mssallem I.S."/>
            <person name="Yu J."/>
        </authorList>
    </citation>
    <scope>NUCLEOTIDE SEQUENCE</scope>
</reference>
<sequence length="157" mass="17063">MPATLPSSDGVVPVAHDERLETARGYRDQREIRGPLLGHSAVSGVNLTVPEQPLRVDVAQLRRGAGVRVVVEALNERPAAVDMAVPVYGRRHEHGVRPRRRSLLGVTRARIVPGRSDVEVILSAEDLSDWSTGSPIPAPVTIEVWCEPTSTRPPLAH</sequence>
<dbReference type="EMBL" id="KF121922">
    <property type="protein sequence ID" value="AIA89213.1"/>
    <property type="molecule type" value="Genomic_DNA"/>
</dbReference>
<name>A0A060BXQ9_9PSEU</name>
<evidence type="ECO:0000313" key="1">
    <source>
        <dbReference type="EMBL" id="AIA89213.1"/>
    </source>
</evidence>
<organism evidence="1">
    <name type="scientific">uncultured Actinosynnema sp</name>
    <dbReference type="NCBI Taxonomy" id="905025"/>
    <lineage>
        <taxon>Bacteria</taxon>
        <taxon>Bacillati</taxon>
        <taxon>Actinomycetota</taxon>
        <taxon>Actinomycetes</taxon>
        <taxon>Pseudonocardiales</taxon>
        <taxon>Pseudonocardiaceae</taxon>
        <taxon>Actinosynnema</taxon>
        <taxon>environmental samples</taxon>
    </lineage>
</organism>
<dbReference type="AlphaFoldDB" id="A0A060BXQ9"/>